<keyword evidence="1" id="KW-0812">Transmembrane</keyword>
<protein>
    <submittedName>
        <fullName evidence="2">Multidrug DMT transporter permease</fullName>
    </submittedName>
</protein>
<feature type="transmembrane region" description="Helical" evidence="1">
    <location>
        <begin position="274"/>
        <end position="291"/>
    </location>
</feature>
<accession>A0AAX1XJ14</accession>
<feature type="transmembrane region" description="Helical" evidence="1">
    <location>
        <begin position="225"/>
        <end position="243"/>
    </location>
</feature>
<gene>
    <name evidence="2" type="ORF">CYQ91_18495</name>
</gene>
<dbReference type="EMBL" id="PKPZ01000015">
    <property type="protein sequence ID" value="RPB36435.1"/>
    <property type="molecule type" value="Genomic_DNA"/>
</dbReference>
<dbReference type="RefSeq" id="WP_124008815.1">
    <property type="nucleotide sequence ID" value="NZ_JACENZ010000002.1"/>
</dbReference>
<feature type="transmembrane region" description="Helical" evidence="1">
    <location>
        <begin position="104"/>
        <end position="123"/>
    </location>
</feature>
<feature type="transmembrane region" description="Helical" evidence="1">
    <location>
        <begin position="129"/>
        <end position="152"/>
    </location>
</feature>
<feature type="transmembrane region" description="Helical" evidence="1">
    <location>
        <begin position="57"/>
        <end position="75"/>
    </location>
</feature>
<dbReference type="AlphaFoldDB" id="A0AAX1XJ14"/>
<dbReference type="Pfam" id="PF11168">
    <property type="entry name" value="DUF2955"/>
    <property type="match status" value="1"/>
</dbReference>
<feature type="transmembrane region" description="Helical" evidence="1">
    <location>
        <begin position="173"/>
        <end position="191"/>
    </location>
</feature>
<reference evidence="2 3" key="1">
    <citation type="journal article" date="2018" name="AMB Express">
        <title>Occurrence and significance of pathogenicity and fitness islands in environmental vibrios.</title>
        <authorList>
            <person name="Klein S."/>
            <person name="Pipes S."/>
            <person name="Lovell C.R."/>
        </authorList>
    </citation>
    <scope>NUCLEOTIDE SEQUENCE [LARGE SCALE GENOMIC DNA]</scope>
    <source>
        <strain evidence="2 3">JBS-8-11-1</strain>
    </source>
</reference>
<evidence type="ECO:0000256" key="1">
    <source>
        <dbReference type="SAM" id="Phobius"/>
    </source>
</evidence>
<comment type="caution">
    <text evidence="2">The sequence shown here is derived from an EMBL/GenBank/DDBJ whole genome shotgun (WGS) entry which is preliminary data.</text>
</comment>
<name>A0AAX1XJ14_9VIBR</name>
<feature type="transmembrane region" description="Helical" evidence="1">
    <location>
        <begin position="249"/>
        <end position="267"/>
    </location>
</feature>
<dbReference type="Proteomes" id="UP000283878">
    <property type="component" value="Unassembled WGS sequence"/>
</dbReference>
<keyword evidence="1" id="KW-1133">Transmembrane helix</keyword>
<evidence type="ECO:0000313" key="2">
    <source>
        <dbReference type="EMBL" id="RPB36435.1"/>
    </source>
</evidence>
<keyword evidence="1" id="KW-0472">Membrane</keyword>
<organism evidence="2 3">
    <name type="scientific">Vibrio diabolicus</name>
    <dbReference type="NCBI Taxonomy" id="50719"/>
    <lineage>
        <taxon>Bacteria</taxon>
        <taxon>Pseudomonadati</taxon>
        <taxon>Pseudomonadota</taxon>
        <taxon>Gammaproteobacteria</taxon>
        <taxon>Vibrionales</taxon>
        <taxon>Vibrionaceae</taxon>
        <taxon>Vibrio</taxon>
        <taxon>Vibrio diabolicus subgroup</taxon>
    </lineage>
</organism>
<evidence type="ECO:0000313" key="3">
    <source>
        <dbReference type="Proteomes" id="UP000283878"/>
    </source>
</evidence>
<feature type="transmembrane region" description="Helical" evidence="1">
    <location>
        <begin position="20"/>
        <end position="45"/>
    </location>
</feature>
<sequence length="330" mass="36481">MFHSSANPIIRLVFTPILLLFYLQYSGAPTPFIAPIFVVIFLTLMPSKPPFNMMLKLLVILSLLSFGIVTLAGALMSSPSGFLLFTWSLLCWSYYRSHRDPKDIVSTLALIVVLIIVVTSQQMGLSLEGLPWVLFNSFIVALVATYISFWLFPGDEKDIQPDQTTLDGANEHIGLIVFKATALCVVLYALISSGSSQTLLIAITFGSMIKHPVNQDSHSFGRYRIITTSLGILFTIPCMLAVATGAPTYVVLGVTIFCGLQLACFAIRRQTHLTIYQLLFTNFTVLTYQIINNTGIESFSAQMTRFVSISIAIVLGVLVLNLFRSEQEVK</sequence>
<proteinExistence type="predicted"/>
<dbReference type="InterPro" id="IPR022604">
    <property type="entry name" value="DUF2955"/>
</dbReference>
<feature type="transmembrane region" description="Helical" evidence="1">
    <location>
        <begin position="303"/>
        <end position="323"/>
    </location>
</feature>